<evidence type="ECO:0000313" key="2">
    <source>
        <dbReference type="Proteomes" id="UP000271624"/>
    </source>
</evidence>
<dbReference type="EMBL" id="RSCL01000008">
    <property type="protein sequence ID" value="RUT05639.1"/>
    <property type="molecule type" value="Genomic_DNA"/>
</dbReference>
<reference evidence="1" key="2">
    <citation type="journal article" date="2019" name="Genome Biol. Evol.">
        <title>Day and night: Metabolic profiles and evolutionary relationships of six axenic non-marine cyanobacteria.</title>
        <authorList>
            <person name="Will S.E."/>
            <person name="Henke P."/>
            <person name="Boedeker C."/>
            <person name="Huang S."/>
            <person name="Brinkmann H."/>
            <person name="Rohde M."/>
            <person name="Jarek M."/>
            <person name="Friedl T."/>
            <person name="Seufert S."/>
            <person name="Schumacher M."/>
            <person name="Overmann J."/>
            <person name="Neumann-Schaal M."/>
            <person name="Petersen J."/>
        </authorList>
    </citation>
    <scope>NUCLEOTIDE SEQUENCE [LARGE SCALE GENOMIC DNA]</scope>
    <source>
        <strain evidence="1">PCC 7102</strain>
    </source>
</reference>
<dbReference type="RefSeq" id="WP_127082100.1">
    <property type="nucleotide sequence ID" value="NZ_RSCL01000008.1"/>
</dbReference>
<proteinExistence type="predicted"/>
<dbReference type="AlphaFoldDB" id="A0A3S5K391"/>
<organism evidence="1 2">
    <name type="scientific">Dulcicalothrix desertica PCC 7102</name>
    <dbReference type="NCBI Taxonomy" id="232991"/>
    <lineage>
        <taxon>Bacteria</taxon>
        <taxon>Bacillati</taxon>
        <taxon>Cyanobacteriota</taxon>
        <taxon>Cyanophyceae</taxon>
        <taxon>Nostocales</taxon>
        <taxon>Calotrichaceae</taxon>
        <taxon>Dulcicalothrix</taxon>
    </lineage>
</organism>
<evidence type="ECO:0000313" key="1">
    <source>
        <dbReference type="EMBL" id="RUT05639.1"/>
    </source>
</evidence>
<name>A0A3S5K391_9CYAN</name>
<protein>
    <submittedName>
        <fullName evidence="1">Uncharacterized protein</fullName>
    </submittedName>
</protein>
<sequence length="79" mass="8681">MAREVTDTDSITWSCVQAYAGLSDNEENSDAAKVSGEDDTYWVVCTPSGGAKSARIKLSGDWENSYSDEELLDQIKQEL</sequence>
<dbReference type="Proteomes" id="UP000271624">
    <property type="component" value="Unassembled WGS sequence"/>
</dbReference>
<comment type="caution">
    <text evidence="1">The sequence shown here is derived from an EMBL/GenBank/DDBJ whole genome shotgun (WGS) entry which is preliminary data.</text>
</comment>
<accession>A0A3S5K391</accession>
<reference evidence="1" key="1">
    <citation type="submission" date="2018-12" db="EMBL/GenBank/DDBJ databases">
        <authorList>
            <person name="Will S."/>
            <person name="Neumann-Schaal M."/>
            <person name="Henke P."/>
        </authorList>
    </citation>
    <scope>NUCLEOTIDE SEQUENCE</scope>
    <source>
        <strain evidence="1">PCC 7102</strain>
    </source>
</reference>
<keyword evidence="2" id="KW-1185">Reference proteome</keyword>
<dbReference type="OrthoDB" id="531817at2"/>
<gene>
    <name evidence="1" type="ORF">DSM106972_036460</name>
</gene>